<dbReference type="InterPro" id="IPR016156">
    <property type="entry name" value="FAD/NAD-linked_Rdtase_dimer_sf"/>
</dbReference>
<evidence type="ECO:0000256" key="1">
    <source>
        <dbReference type="ARBA" id="ARBA00001974"/>
    </source>
</evidence>
<dbReference type="STRING" id="257708.RGI145_07060"/>
<dbReference type="InterPro" id="IPR023753">
    <property type="entry name" value="FAD/NAD-binding_dom"/>
</dbReference>
<dbReference type="RefSeq" id="WP_075797816.1">
    <property type="nucleotide sequence ID" value="NZ_CP015583.1"/>
</dbReference>
<organism evidence="6 7">
    <name type="scientific">Roseomonas gilardii</name>
    <dbReference type="NCBI Taxonomy" id="257708"/>
    <lineage>
        <taxon>Bacteria</taxon>
        <taxon>Pseudomonadati</taxon>
        <taxon>Pseudomonadota</taxon>
        <taxon>Alphaproteobacteria</taxon>
        <taxon>Acetobacterales</taxon>
        <taxon>Roseomonadaceae</taxon>
        <taxon>Roseomonas</taxon>
    </lineage>
</organism>
<dbReference type="KEGG" id="rgi:RGI145_07060"/>
<dbReference type="Pfam" id="PF07992">
    <property type="entry name" value="Pyr_redox_2"/>
    <property type="match status" value="1"/>
</dbReference>
<dbReference type="InterPro" id="IPR036188">
    <property type="entry name" value="FAD/NAD-bd_sf"/>
</dbReference>
<feature type="domain" description="Pyridine nucleotide-disulphide oxidoreductase dimerisation" evidence="4">
    <location>
        <begin position="343"/>
        <end position="446"/>
    </location>
</feature>
<dbReference type="GO" id="GO:0003955">
    <property type="term" value="F:NAD(P)H dehydrogenase (quinone) activity"/>
    <property type="evidence" value="ECO:0007669"/>
    <property type="project" value="TreeGrafter"/>
</dbReference>
<dbReference type="EMBL" id="CP015583">
    <property type="protein sequence ID" value="APT56896.1"/>
    <property type="molecule type" value="Genomic_DNA"/>
</dbReference>
<dbReference type="Pfam" id="PF02852">
    <property type="entry name" value="Pyr_redox_dim"/>
    <property type="match status" value="1"/>
</dbReference>
<evidence type="ECO:0000313" key="7">
    <source>
        <dbReference type="Proteomes" id="UP000185494"/>
    </source>
</evidence>
<dbReference type="Proteomes" id="UP000185494">
    <property type="component" value="Chromosome 1"/>
</dbReference>
<reference evidence="6 7" key="1">
    <citation type="submission" date="2016-05" db="EMBL/GenBank/DDBJ databases">
        <title>Complete Genome and Methylome Analysis of Psychrotrophic Bacterial Isolates from Antarctic Lake Untersee.</title>
        <authorList>
            <person name="Fomenkov A."/>
            <person name="Akimov V.N."/>
            <person name="Vasilyeva L.V."/>
            <person name="Andersen D."/>
            <person name="Vincze T."/>
            <person name="Roberts R.J."/>
        </authorList>
    </citation>
    <scope>NUCLEOTIDE SEQUENCE [LARGE SCALE GENOMIC DNA]</scope>
    <source>
        <strain evidence="6 7">U14-5</strain>
    </source>
</reference>
<dbReference type="eggNOG" id="COG1249">
    <property type="taxonomic scope" value="Bacteria"/>
</dbReference>
<evidence type="ECO:0000313" key="6">
    <source>
        <dbReference type="EMBL" id="APT56896.1"/>
    </source>
</evidence>
<comment type="cofactor">
    <cofactor evidence="1">
        <name>FAD</name>
        <dbReference type="ChEBI" id="CHEBI:57692"/>
    </cofactor>
</comment>
<sequence length="473" mass="49773">MPETDIAVIGAGSAGLSTATLATLLGRRVTLFERDAPGGRRLRQRLPLDAMLVAARTAQALRQGGRLGLRAADLAIDWEGVRAHLRRATEALEPESSEARLRGLGVDLVTGSSAHFLAPDCLEAAGRTWRFRQAVVAAGSAPLLPAIEGLADIPYLDGQSGLDLDTPPGHLLILGHGAEALELAQAHQRLGCLATVVADGPILPGLEPELVELLRESLRAEGVALFEGQPAARVERHPEGLELLLEDGRRITGTHLLLATPPRPRLAPLDLAAAGIATTEDGIATGRGLRARGNRRVWAAGSIADVADAGAHSDRAEEHAALLLRSLFLRIPGHPSVPPPTRLVRTDPELLQVGLTAAEAEAAGHAVRVQRRGLTENGRLVAEGRTGGLVRLVLDRRDRLLGAAVLAPGIAAPRELAGALAMLLGRPLRDLAALPLPQPSLGPSLRLAALDRLAPALDRPMLRKLVSLLGRLP</sequence>
<evidence type="ECO:0000256" key="2">
    <source>
        <dbReference type="ARBA" id="ARBA00022630"/>
    </source>
</evidence>
<protein>
    <recommendedName>
        <fullName evidence="8">Mercuric reductase</fullName>
    </recommendedName>
</protein>
<evidence type="ECO:0008006" key="8">
    <source>
        <dbReference type="Google" id="ProtNLM"/>
    </source>
</evidence>
<evidence type="ECO:0000259" key="5">
    <source>
        <dbReference type="Pfam" id="PF07992"/>
    </source>
</evidence>
<dbReference type="SUPFAM" id="SSF51905">
    <property type="entry name" value="FAD/NAD(P)-binding domain"/>
    <property type="match status" value="1"/>
</dbReference>
<name>A0A1L7ADN8_9PROT</name>
<evidence type="ECO:0000256" key="3">
    <source>
        <dbReference type="ARBA" id="ARBA00022827"/>
    </source>
</evidence>
<keyword evidence="2" id="KW-0285">Flavoprotein</keyword>
<gene>
    <name evidence="6" type="ORF">RGI145_07060</name>
</gene>
<feature type="domain" description="FAD/NAD(P)-binding" evidence="5">
    <location>
        <begin position="5"/>
        <end position="304"/>
    </location>
</feature>
<proteinExistence type="predicted"/>
<dbReference type="PANTHER" id="PTHR43014:SF2">
    <property type="entry name" value="MERCURIC REDUCTASE"/>
    <property type="match status" value="1"/>
</dbReference>
<dbReference type="GO" id="GO:0050660">
    <property type="term" value="F:flavin adenine dinucleotide binding"/>
    <property type="evidence" value="ECO:0007669"/>
    <property type="project" value="TreeGrafter"/>
</dbReference>
<dbReference type="InterPro" id="IPR004099">
    <property type="entry name" value="Pyr_nucl-diS_OxRdtase_dimer"/>
</dbReference>
<dbReference type="Gene3D" id="3.30.390.30">
    <property type="match status" value="1"/>
</dbReference>
<evidence type="ECO:0000259" key="4">
    <source>
        <dbReference type="Pfam" id="PF02852"/>
    </source>
</evidence>
<dbReference type="PANTHER" id="PTHR43014">
    <property type="entry name" value="MERCURIC REDUCTASE"/>
    <property type="match status" value="1"/>
</dbReference>
<keyword evidence="3" id="KW-0274">FAD</keyword>
<dbReference type="PRINTS" id="PR00411">
    <property type="entry name" value="PNDRDTASEI"/>
</dbReference>
<dbReference type="SUPFAM" id="SSF55424">
    <property type="entry name" value="FAD/NAD-linked reductases, dimerisation (C-terminal) domain"/>
    <property type="match status" value="1"/>
</dbReference>
<dbReference type="PRINTS" id="PR00368">
    <property type="entry name" value="FADPNR"/>
</dbReference>
<dbReference type="Gene3D" id="3.50.50.60">
    <property type="entry name" value="FAD/NAD(P)-binding domain"/>
    <property type="match status" value="2"/>
</dbReference>
<dbReference type="AlphaFoldDB" id="A0A1L7ADN8"/>
<accession>A0A1L7ADN8</accession>